<sequence>MLDTQTQQPSQKSVKSCKKLTKRGLNSVKETKNAVFRHVFVTPPRPLLLYSYSTAIKKQPINL</sequence>
<protein>
    <submittedName>
        <fullName evidence="1">Uncharacterized protein</fullName>
    </submittedName>
</protein>
<organism evidence="1 2">
    <name type="scientific">BD1-7 clade bacterium</name>
    <dbReference type="NCBI Taxonomy" id="2029982"/>
    <lineage>
        <taxon>Bacteria</taxon>
        <taxon>Pseudomonadati</taxon>
        <taxon>Pseudomonadota</taxon>
        <taxon>Gammaproteobacteria</taxon>
        <taxon>Cellvibrionales</taxon>
        <taxon>Spongiibacteraceae</taxon>
        <taxon>BD1-7 clade</taxon>
    </lineage>
</organism>
<dbReference type="Proteomes" id="UP000441399">
    <property type="component" value="Unassembled WGS sequence"/>
</dbReference>
<proteinExistence type="predicted"/>
<accession>A0A5S9PDK7</accession>
<reference evidence="1 2" key="1">
    <citation type="submission" date="2019-11" db="EMBL/GenBank/DDBJ databases">
        <authorList>
            <person name="Holert J."/>
        </authorList>
    </citation>
    <scope>NUCLEOTIDE SEQUENCE [LARGE SCALE GENOMIC DNA]</scope>
    <source>
        <strain evidence="1">SB11_3</strain>
    </source>
</reference>
<dbReference type="EMBL" id="CACSIO010000007">
    <property type="protein sequence ID" value="CAA0101728.1"/>
    <property type="molecule type" value="Genomic_DNA"/>
</dbReference>
<evidence type="ECO:0000313" key="2">
    <source>
        <dbReference type="Proteomes" id="UP000441399"/>
    </source>
</evidence>
<name>A0A5S9PDK7_9GAMM</name>
<keyword evidence="2" id="KW-1185">Reference proteome</keyword>
<gene>
    <name evidence="1" type="ORF">OPDIPICF_04412</name>
</gene>
<evidence type="ECO:0000313" key="1">
    <source>
        <dbReference type="EMBL" id="CAA0101728.1"/>
    </source>
</evidence>
<dbReference type="AlphaFoldDB" id="A0A5S9PDK7"/>